<dbReference type="Pfam" id="PF01636">
    <property type="entry name" value="APH"/>
    <property type="match status" value="1"/>
</dbReference>
<dbReference type="STRING" id="379097.SE23_15230"/>
<dbReference type="Gene3D" id="3.90.1200.10">
    <property type="match status" value="1"/>
</dbReference>
<comment type="caution">
    <text evidence="2">The sequence shown here is derived from an EMBL/GenBank/DDBJ whole genome shotgun (WGS) entry which is preliminary data.</text>
</comment>
<accession>A0A0A5JIK1</accession>
<keyword evidence="2" id="KW-0808">Transferase</keyword>
<evidence type="ECO:0000313" key="2">
    <source>
        <dbReference type="EMBL" id="KGY07798.1"/>
    </source>
</evidence>
<gene>
    <name evidence="2" type="ORF">NM06_15570</name>
</gene>
<evidence type="ECO:0000259" key="1">
    <source>
        <dbReference type="Pfam" id="PF01636"/>
    </source>
</evidence>
<name>A0A0A5JIK1_PHOS4</name>
<protein>
    <submittedName>
        <fullName evidence="2">Phosphotransferase</fullName>
    </submittedName>
</protein>
<dbReference type="InterPro" id="IPR002575">
    <property type="entry name" value="Aminoglycoside_PTrfase"/>
</dbReference>
<reference evidence="2 3" key="1">
    <citation type="submission" date="2014-10" db="EMBL/GenBank/DDBJ databases">
        <title>Genome sequencing of Vibrio sinaloensis T08.</title>
        <authorList>
            <person name="Chan K.-G."/>
            <person name="Mohamad N.I."/>
        </authorList>
    </citation>
    <scope>NUCLEOTIDE SEQUENCE [LARGE SCALE GENOMIC DNA]</scope>
    <source>
        <strain evidence="2 3">T08</strain>
    </source>
</reference>
<dbReference type="RefSeq" id="WP_038191947.1">
    <property type="nucleotide sequence ID" value="NZ_JRWP01000038.1"/>
</dbReference>
<dbReference type="Proteomes" id="UP000030451">
    <property type="component" value="Unassembled WGS sequence"/>
</dbReference>
<dbReference type="SUPFAM" id="SSF56112">
    <property type="entry name" value="Protein kinase-like (PK-like)"/>
    <property type="match status" value="1"/>
</dbReference>
<organism evidence="2 3">
    <name type="scientific">Photobacterium sp. (strain ATCC 43367)</name>
    <dbReference type="NCBI Taxonomy" id="379097"/>
    <lineage>
        <taxon>Bacteria</taxon>
        <taxon>Pseudomonadati</taxon>
        <taxon>Pseudomonadota</taxon>
        <taxon>Gammaproteobacteria</taxon>
        <taxon>Vibrionales</taxon>
        <taxon>Vibrionaceae</taxon>
        <taxon>Vibrio</taxon>
        <taxon>Vibrio oreintalis group</taxon>
    </lineage>
</organism>
<dbReference type="GO" id="GO:0016740">
    <property type="term" value="F:transferase activity"/>
    <property type="evidence" value="ECO:0007669"/>
    <property type="project" value="UniProtKB-KW"/>
</dbReference>
<evidence type="ECO:0000313" key="3">
    <source>
        <dbReference type="Proteomes" id="UP000030451"/>
    </source>
</evidence>
<dbReference type="AlphaFoldDB" id="A0A0A5JIK1"/>
<proteinExistence type="predicted"/>
<dbReference type="InterPro" id="IPR011009">
    <property type="entry name" value="Kinase-like_dom_sf"/>
</dbReference>
<dbReference type="OrthoDB" id="236897at2"/>
<dbReference type="EMBL" id="JRWP01000038">
    <property type="protein sequence ID" value="KGY07798.1"/>
    <property type="molecule type" value="Genomic_DNA"/>
</dbReference>
<sequence>MEELKGGREGQIFRSDNKIYRPRGVWSETVHRFLAHIAENGFNAAPKPHGFDCKGNEIVSYVVGDVFNYPLKGHIATTEALVSAAKLLRSYHDASRTFLSTHSNESLVWKLPSREPREVICHGDYAPYNVTLVGSETVGIIDFDTAHPAPRVWDIAYAVYCWAPFKTHESDAMGNLESQSLRAKQFCDAYGLLEAERERLVETITDRIQVLVDYMFNEADAGNAAFIENIADGHHLAYLADIQYLNSHKQYIEDVLIGERFVRENGR</sequence>
<feature type="domain" description="Aminoglycoside phosphotransferase" evidence="1">
    <location>
        <begin position="111"/>
        <end position="163"/>
    </location>
</feature>